<comment type="subcellular location">
    <subcellularLocation>
        <location evidence="1">Cell membrane</location>
        <topology evidence="1">Multi-pass membrane protein</topology>
    </subcellularLocation>
</comment>
<feature type="transmembrane region" description="Helical" evidence="7">
    <location>
        <begin position="66"/>
        <end position="86"/>
    </location>
</feature>
<feature type="transmembrane region" description="Helical" evidence="7">
    <location>
        <begin position="93"/>
        <end position="111"/>
    </location>
</feature>
<keyword evidence="3" id="KW-1003">Cell membrane</keyword>
<dbReference type="InterPro" id="IPR011701">
    <property type="entry name" value="MFS"/>
</dbReference>
<dbReference type="PROSITE" id="PS50850">
    <property type="entry name" value="MFS"/>
    <property type="match status" value="1"/>
</dbReference>
<dbReference type="PANTHER" id="PTHR42718:SF47">
    <property type="entry name" value="METHYL VIOLOGEN RESISTANCE PROTEIN SMVA"/>
    <property type="match status" value="1"/>
</dbReference>
<accession>A0A2Z3YQB2</accession>
<dbReference type="STRING" id="1737425.GCA_900049755_02316"/>
<dbReference type="InterPro" id="IPR036259">
    <property type="entry name" value="MFS_trans_sf"/>
</dbReference>
<keyword evidence="4 7" id="KW-0812">Transmembrane</keyword>
<feature type="transmembrane region" description="Helical" evidence="7">
    <location>
        <begin position="214"/>
        <end position="231"/>
    </location>
</feature>
<evidence type="ECO:0000256" key="1">
    <source>
        <dbReference type="ARBA" id="ARBA00004651"/>
    </source>
</evidence>
<dbReference type="Gene3D" id="1.20.1250.20">
    <property type="entry name" value="MFS general substrate transporter like domains"/>
    <property type="match status" value="1"/>
</dbReference>
<feature type="transmembrane region" description="Helical" evidence="7">
    <location>
        <begin position="243"/>
        <end position="260"/>
    </location>
</feature>
<keyword evidence="10" id="KW-1185">Reference proteome</keyword>
<feature type="transmembrane region" description="Helical" evidence="7">
    <location>
        <begin position="181"/>
        <end position="202"/>
    </location>
</feature>
<proteinExistence type="predicted"/>
<dbReference type="EMBL" id="CP024988">
    <property type="protein sequence ID" value="AWT25150.1"/>
    <property type="molecule type" value="Genomic_DNA"/>
</dbReference>
<dbReference type="RefSeq" id="WP_078057389.1">
    <property type="nucleotide sequence ID" value="NZ_CABKVS010000002.1"/>
</dbReference>
<feature type="transmembrane region" description="Helical" evidence="7">
    <location>
        <begin position="472"/>
        <end position="492"/>
    </location>
</feature>
<feature type="transmembrane region" description="Helical" evidence="7">
    <location>
        <begin position="117"/>
        <end position="140"/>
    </location>
</feature>
<evidence type="ECO:0000256" key="7">
    <source>
        <dbReference type="SAM" id="Phobius"/>
    </source>
</evidence>
<dbReference type="SUPFAM" id="SSF103473">
    <property type="entry name" value="MFS general substrate transporter"/>
    <property type="match status" value="1"/>
</dbReference>
<keyword evidence="6 7" id="KW-0472">Membrane</keyword>
<dbReference type="OrthoDB" id="9781469at2"/>
<sequence>MTTGITAQTTPGRGPDRAPVSPARRWGFLILLSLGLFLVGADNSILYTALPALRDQLHTTDLQGLWIINAYPLVLCGLLLGVGTLGDRIGHRLMFTVGVTVFGLGSLLAALSPTATALIAARAVLGVGAATMMPATLALIRQIFTDERERNTAIGVWVSVAVVGSASGPVLGGLLLEHYSWHSVFLINIPVAVTVLIGTVLFAPANLPDPTRQWDLASSVLAMVAMVGGIMTVKELANPDRTAVLLVSALAVGTVGAVAFSRRQGYLRSVGREPLLEFGIFRNAMFTGGTLAAVLTMFIMSGTEMMTTQRYQTAGGFSPLEAGMLVASAAVPAVPASVLGGAFLHRLGFRTLISGGFLLMAAGLLVGLWAFAHAPLAVFVLCLVALGVGAGMVMSVSSTAIIGSAPESRAGMAASVEEVSYEFGTLLSVAVLGSLMPMFYALKAPEAVAHDVDHGVNHPVFGAQAVAAYDSAYQYVIFIACVVALVGAVVTARCFRGNPRGTVALK</sequence>
<feature type="transmembrane region" description="Helical" evidence="7">
    <location>
        <begin position="423"/>
        <end position="442"/>
    </location>
</feature>
<evidence type="ECO:0000313" key="10">
    <source>
        <dbReference type="Proteomes" id="UP000247696"/>
    </source>
</evidence>
<evidence type="ECO:0000313" key="9">
    <source>
        <dbReference type="EMBL" id="AWT25150.1"/>
    </source>
</evidence>
<feature type="transmembrane region" description="Helical" evidence="7">
    <location>
        <begin position="26"/>
        <end position="46"/>
    </location>
</feature>
<dbReference type="Pfam" id="PF07690">
    <property type="entry name" value="MFS_1"/>
    <property type="match status" value="1"/>
</dbReference>
<feature type="transmembrane region" description="Helical" evidence="7">
    <location>
        <begin position="351"/>
        <end position="372"/>
    </location>
</feature>
<dbReference type="InterPro" id="IPR020846">
    <property type="entry name" value="MFS_dom"/>
</dbReference>
<keyword evidence="5 7" id="KW-1133">Transmembrane helix</keyword>
<dbReference type="CDD" id="cd17321">
    <property type="entry name" value="MFS_MMR_MDR_like"/>
    <property type="match status" value="1"/>
</dbReference>
<reference evidence="10" key="1">
    <citation type="submission" date="2017-11" db="EMBL/GenBank/DDBJ databases">
        <title>Otitis media/interna in a cat caused by the recently described species Corynebacterium provencense.</title>
        <authorList>
            <person name="Kittl S."/>
            <person name="Brodard I."/>
            <person name="Rychener L."/>
            <person name="Jores J."/>
            <person name="Roosje P."/>
            <person name="Gobeli Brawand S."/>
        </authorList>
    </citation>
    <scope>NUCLEOTIDE SEQUENCE [LARGE SCALE GENOMIC DNA]</scope>
    <source>
        <strain evidence="10">17KM38</strain>
    </source>
</reference>
<feature type="domain" description="Major facilitator superfamily (MFS) profile" evidence="8">
    <location>
        <begin position="28"/>
        <end position="499"/>
    </location>
</feature>
<protein>
    <submittedName>
        <fullName evidence="9">Antiseptic resistance protein</fullName>
    </submittedName>
</protein>
<evidence type="ECO:0000256" key="4">
    <source>
        <dbReference type="ARBA" id="ARBA00022692"/>
    </source>
</evidence>
<dbReference type="KEGG" id="cpre:Csp1_03240"/>
<name>A0A2Z3YQB2_9CORY</name>
<feature type="transmembrane region" description="Helical" evidence="7">
    <location>
        <begin position="280"/>
        <end position="302"/>
    </location>
</feature>
<gene>
    <name evidence="9" type="primary">qacA_2</name>
    <name evidence="9" type="ORF">Csp1_03240</name>
</gene>
<organism evidence="9 10">
    <name type="scientific">Corynebacterium provencense</name>
    <dbReference type="NCBI Taxonomy" id="1737425"/>
    <lineage>
        <taxon>Bacteria</taxon>
        <taxon>Bacillati</taxon>
        <taxon>Actinomycetota</taxon>
        <taxon>Actinomycetes</taxon>
        <taxon>Mycobacteriales</taxon>
        <taxon>Corynebacteriaceae</taxon>
        <taxon>Corynebacterium</taxon>
    </lineage>
</organism>
<evidence type="ECO:0000256" key="3">
    <source>
        <dbReference type="ARBA" id="ARBA00022475"/>
    </source>
</evidence>
<feature type="transmembrane region" description="Helical" evidence="7">
    <location>
        <begin position="152"/>
        <end position="175"/>
    </location>
</feature>
<evidence type="ECO:0000259" key="8">
    <source>
        <dbReference type="PROSITE" id="PS50850"/>
    </source>
</evidence>
<dbReference type="Proteomes" id="UP000247696">
    <property type="component" value="Chromosome"/>
</dbReference>
<feature type="transmembrane region" description="Helical" evidence="7">
    <location>
        <begin position="378"/>
        <end position="402"/>
    </location>
</feature>
<keyword evidence="2" id="KW-0813">Transport</keyword>
<dbReference type="GO" id="GO:0005886">
    <property type="term" value="C:plasma membrane"/>
    <property type="evidence" value="ECO:0007669"/>
    <property type="project" value="UniProtKB-SubCell"/>
</dbReference>
<evidence type="ECO:0000256" key="2">
    <source>
        <dbReference type="ARBA" id="ARBA00022448"/>
    </source>
</evidence>
<dbReference type="PANTHER" id="PTHR42718">
    <property type="entry name" value="MAJOR FACILITATOR SUPERFAMILY MULTIDRUG TRANSPORTER MFSC"/>
    <property type="match status" value="1"/>
</dbReference>
<dbReference type="AlphaFoldDB" id="A0A2Z3YQB2"/>
<evidence type="ECO:0000256" key="5">
    <source>
        <dbReference type="ARBA" id="ARBA00022989"/>
    </source>
</evidence>
<dbReference type="Gene3D" id="1.20.1720.10">
    <property type="entry name" value="Multidrug resistance protein D"/>
    <property type="match status" value="1"/>
</dbReference>
<dbReference type="GO" id="GO:0022857">
    <property type="term" value="F:transmembrane transporter activity"/>
    <property type="evidence" value="ECO:0007669"/>
    <property type="project" value="InterPro"/>
</dbReference>
<evidence type="ECO:0000256" key="6">
    <source>
        <dbReference type="ARBA" id="ARBA00023136"/>
    </source>
</evidence>
<feature type="transmembrane region" description="Helical" evidence="7">
    <location>
        <begin position="322"/>
        <end position="344"/>
    </location>
</feature>